<evidence type="ECO:0000256" key="1">
    <source>
        <dbReference type="ARBA" id="ARBA00022723"/>
    </source>
</evidence>
<dbReference type="Gene3D" id="3.40.50.740">
    <property type="match status" value="1"/>
</dbReference>
<protein>
    <submittedName>
        <fullName evidence="7">Formate dehydrogenase</fullName>
    </submittedName>
</protein>
<reference evidence="7 8" key="1">
    <citation type="submission" date="2016-10" db="EMBL/GenBank/DDBJ databases">
        <title>Complete Genome Sequence of Acetogen Clostridium formicoaceticum ATCC 27076.</title>
        <authorList>
            <person name="Bao T."/>
            <person name="Cheng C."/>
            <person name="Zhao J."/>
            <person name="Yang S.-T."/>
            <person name="Wang J."/>
            <person name="Wang M."/>
        </authorList>
    </citation>
    <scope>NUCLEOTIDE SEQUENCE [LARGE SCALE GENOMIC DNA]</scope>
    <source>
        <strain evidence="7 8">ATCC 27076</strain>
    </source>
</reference>
<dbReference type="InterPro" id="IPR006657">
    <property type="entry name" value="MoPterin_dinucl-bd_dom"/>
</dbReference>
<evidence type="ECO:0000256" key="2">
    <source>
        <dbReference type="ARBA" id="ARBA00023002"/>
    </source>
</evidence>
<dbReference type="PANTHER" id="PTHR43105:SF14">
    <property type="entry name" value="FORMATE DEHYDROGENASE H"/>
    <property type="match status" value="1"/>
</dbReference>
<keyword evidence="2" id="KW-0560">Oxidoreductase</keyword>
<sequence length="537" mass="59838">MAGLAITFGSGAMTNSISEVEYNDVLFIIGSNATEAHPIIGNKMKRAAKRGAKLIVVDPRRTELAEYATLWLPLIPGTDAALINGLINIIVNKGWENRQYIEERCEGFDAMWKIAQTYTPERVSEITGIPVETLYKTAELYALTPKAGIFYTLGITEHTTGTANVMCLANLAMVTGHVGVENAGVNPLRGQNNVQGACDLAALPNVFPGYKDVTDPNNVAIFSQAWGVNVSDKKGLRIPEMLDEALLGNVKGMYVMGEDPVLTDPDANHVRKAFEALEFLVVQDLFMTETATYADVFLPAACYAEKDGTFTNTERRIQRVRKAVEAPGQCRLDWEIICDLARRIGYKMKYSSSEEIFEEIRKLVPSYAGITYQRIDKVGLQWPCPDEEHKGTKFLHEGRFPRGKGLFIGVEYEAPAELTNKAFPKLLTTGRMLYHYNIMTRHSKNLDTLRPFELAEINPVDAKEIGIIDGDQIRVSSRRGSIITRVKVTERVSPGLLFMTFHYKESPVNELTNSAFDPVTKTAEYKVSAVKIERYNS</sequence>
<dbReference type="InterPro" id="IPR006656">
    <property type="entry name" value="Mopterin_OxRdtase"/>
</dbReference>
<keyword evidence="3" id="KW-0408">Iron</keyword>
<feature type="domain" description="Molybdopterin dinucleotide-binding" evidence="6">
    <location>
        <begin position="427"/>
        <end position="527"/>
    </location>
</feature>
<dbReference type="InterPro" id="IPR009010">
    <property type="entry name" value="Asp_de-COase-like_dom_sf"/>
</dbReference>
<dbReference type="SUPFAM" id="SSF53706">
    <property type="entry name" value="Formate dehydrogenase/DMSO reductase, domains 1-3"/>
    <property type="match status" value="1"/>
</dbReference>
<organism evidence="7 8">
    <name type="scientific">Clostridium formicaceticum</name>
    <dbReference type="NCBI Taxonomy" id="1497"/>
    <lineage>
        <taxon>Bacteria</taxon>
        <taxon>Bacillati</taxon>
        <taxon>Bacillota</taxon>
        <taxon>Clostridia</taxon>
        <taxon>Eubacteriales</taxon>
        <taxon>Clostridiaceae</taxon>
        <taxon>Clostridium</taxon>
    </lineage>
</organism>
<evidence type="ECO:0000313" key="7">
    <source>
        <dbReference type="EMBL" id="AOY77789.1"/>
    </source>
</evidence>
<name>A0ABM6EXT0_9CLOT</name>
<keyword evidence="8" id="KW-1185">Reference proteome</keyword>
<dbReference type="InterPro" id="IPR006655">
    <property type="entry name" value="Mopterin_OxRdtase_prok_CS"/>
</dbReference>
<evidence type="ECO:0000256" key="4">
    <source>
        <dbReference type="ARBA" id="ARBA00023014"/>
    </source>
</evidence>
<dbReference type="PROSITE" id="PS00932">
    <property type="entry name" value="MOLYBDOPTERIN_PROK_3"/>
    <property type="match status" value="1"/>
</dbReference>
<dbReference type="Gene3D" id="2.40.40.20">
    <property type="match status" value="1"/>
</dbReference>
<gene>
    <name evidence="7" type="ORF">BJL90_19140</name>
</gene>
<evidence type="ECO:0000259" key="5">
    <source>
        <dbReference type="Pfam" id="PF00384"/>
    </source>
</evidence>
<accession>A0ABM6EXT0</accession>
<dbReference type="EMBL" id="CP017603">
    <property type="protein sequence ID" value="AOY77789.1"/>
    <property type="molecule type" value="Genomic_DNA"/>
</dbReference>
<dbReference type="Pfam" id="PF01568">
    <property type="entry name" value="Molydop_binding"/>
    <property type="match status" value="1"/>
</dbReference>
<keyword evidence="4" id="KW-0411">Iron-sulfur</keyword>
<dbReference type="InterPro" id="IPR050123">
    <property type="entry name" value="Prok_molybdopt-oxidoreductase"/>
</dbReference>
<evidence type="ECO:0000259" key="6">
    <source>
        <dbReference type="Pfam" id="PF01568"/>
    </source>
</evidence>
<keyword evidence="1" id="KW-0479">Metal-binding</keyword>
<dbReference type="PANTHER" id="PTHR43105">
    <property type="entry name" value="RESPIRATORY NITRATE REDUCTASE"/>
    <property type="match status" value="1"/>
</dbReference>
<feature type="domain" description="Molybdopterin oxidoreductase" evidence="5">
    <location>
        <begin position="12"/>
        <end position="342"/>
    </location>
</feature>
<dbReference type="Gene3D" id="3.40.228.10">
    <property type="entry name" value="Dimethylsulfoxide Reductase, domain 2"/>
    <property type="match status" value="1"/>
</dbReference>
<evidence type="ECO:0000256" key="3">
    <source>
        <dbReference type="ARBA" id="ARBA00023004"/>
    </source>
</evidence>
<proteinExistence type="predicted"/>
<dbReference type="Proteomes" id="UP000177894">
    <property type="component" value="Chromosome"/>
</dbReference>
<evidence type="ECO:0000313" key="8">
    <source>
        <dbReference type="Proteomes" id="UP000177894"/>
    </source>
</evidence>
<dbReference type="Pfam" id="PF00384">
    <property type="entry name" value="Molybdopterin"/>
    <property type="match status" value="1"/>
</dbReference>
<dbReference type="SUPFAM" id="SSF50692">
    <property type="entry name" value="ADC-like"/>
    <property type="match status" value="1"/>
</dbReference>